<dbReference type="Pfam" id="PF07841">
    <property type="entry name" value="DM4_12"/>
    <property type="match status" value="1"/>
</dbReference>
<dbReference type="HOGENOM" id="CLU_022100_0_0_1"/>
<dbReference type="Gene3D" id="3.40.50.10900">
    <property type="entry name" value="PAC-like subunit"/>
    <property type="match status" value="2"/>
</dbReference>
<feature type="compositionally biased region" description="Acidic residues" evidence="4">
    <location>
        <begin position="519"/>
        <end position="538"/>
    </location>
</feature>
<dbReference type="InterPro" id="IPR016562">
    <property type="entry name" value="Proteasome_assmbl_chp_2_euk"/>
</dbReference>
<name>E9GCC6_DAPPU</name>
<evidence type="ECO:0000313" key="6">
    <source>
        <dbReference type="Proteomes" id="UP000000305"/>
    </source>
</evidence>
<dbReference type="EMBL" id="GL732539">
    <property type="protein sequence ID" value="EFX82879.1"/>
    <property type="molecule type" value="Genomic_DNA"/>
</dbReference>
<evidence type="ECO:0000256" key="3">
    <source>
        <dbReference type="ARBA" id="ARBA00025745"/>
    </source>
</evidence>
<protein>
    <recommendedName>
        <fullName evidence="1">Proteasome assembly chaperone 2</fullName>
    </recommendedName>
</protein>
<dbReference type="GO" id="GO:0043248">
    <property type="term" value="P:proteasome assembly"/>
    <property type="evidence" value="ECO:0000318"/>
    <property type="project" value="GO_Central"/>
</dbReference>
<dbReference type="Proteomes" id="UP000000305">
    <property type="component" value="Unassembled WGS sequence"/>
</dbReference>
<dbReference type="STRING" id="6669.E9GCC6"/>
<dbReference type="InParanoid" id="E9GCC6"/>
<proteinExistence type="inferred from homology"/>
<keyword evidence="6" id="KW-1185">Reference proteome</keyword>
<dbReference type="InterPro" id="IPR038389">
    <property type="entry name" value="PSMG2_sf"/>
</dbReference>
<gene>
    <name evidence="5" type="ORF">DAPPUDRAFT_316262</name>
</gene>
<evidence type="ECO:0000313" key="5">
    <source>
        <dbReference type="EMBL" id="EFX82879.1"/>
    </source>
</evidence>
<dbReference type="KEGG" id="dpx:DAPPUDRAFT_316262"/>
<keyword evidence="2" id="KW-0143">Chaperone</keyword>
<dbReference type="AlphaFoldDB" id="E9GCC6"/>
<feature type="region of interest" description="Disordered" evidence="4">
    <location>
        <begin position="505"/>
        <end position="539"/>
    </location>
</feature>
<dbReference type="eggNOG" id="KOG3112">
    <property type="taxonomic scope" value="Eukaryota"/>
</dbReference>
<dbReference type="PANTHER" id="PTHR12970">
    <property type="entry name" value="PROTEASOME ASSEMBLY CHAPERONE 2"/>
    <property type="match status" value="1"/>
</dbReference>
<dbReference type="GO" id="GO:0005634">
    <property type="term" value="C:nucleus"/>
    <property type="evidence" value="ECO:0000318"/>
    <property type="project" value="GO_Central"/>
</dbReference>
<accession>E9GCC6</accession>
<reference evidence="5 6" key="1">
    <citation type="journal article" date="2011" name="Science">
        <title>The ecoresponsive genome of Daphnia pulex.</title>
        <authorList>
            <person name="Colbourne J.K."/>
            <person name="Pfrender M.E."/>
            <person name="Gilbert D."/>
            <person name="Thomas W.K."/>
            <person name="Tucker A."/>
            <person name="Oakley T.H."/>
            <person name="Tokishita S."/>
            <person name="Aerts A."/>
            <person name="Arnold G.J."/>
            <person name="Basu M.K."/>
            <person name="Bauer D.J."/>
            <person name="Caceres C.E."/>
            <person name="Carmel L."/>
            <person name="Casola C."/>
            <person name="Choi J.H."/>
            <person name="Detter J.C."/>
            <person name="Dong Q."/>
            <person name="Dusheyko S."/>
            <person name="Eads B.D."/>
            <person name="Frohlich T."/>
            <person name="Geiler-Samerotte K.A."/>
            <person name="Gerlach D."/>
            <person name="Hatcher P."/>
            <person name="Jogdeo S."/>
            <person name="Krijgsveld J."/>
            <person name="Kriventseva E.V."/>
            <person name="Kultz D."/>
            <person name="Laforsch C."/>
            <person name="Lindquist E."/>
            <person name="Lopez J."/>
            <person name="Manak J.R."/>
            <person name="Muller J."/>
            <person name="Pangilinan J."/>
            <person name="Patwardhan R.P."/>
            <person name="Pitluck S."/>
            <person name="Pritham E.J."/>
            <person name="Rechtsteiner A."/>
            <person name="Rho M."/>
            <person name="Rogozin I.B."/>
            <person name="Sakarya O."/>
            <person name="Salamov A."/>
            <person name="Schaack S."/>
            <person name="Shapiro H."/>
            <person name="Shiga Y."/>
            <person name="Skalitzky C."/>
            <person name="Smith Z."/>
            <person name="Souvorov A."/>
            <person name="Sung W."/>
            <person name="Tang Z."/>
            <person name="Tsuchiya D."/>
            <person name="Tu H."/>
            <person name="Vos H."/>
            <person name="Wang M."/>
            <person name="Wolf Y.I."/>
            <person name="Yamagata H."/>
            <person name="Yamada T."/>
            <person name="Ye Y."/>
            <person name="Shaw J.R."/>
            <person name="Andrews J."/>
            <person name="Crease T.J."/>
            <person name="Tang H."/>
            <person name="Lucas S.M."/>
            <person name="Robertson H.M."/>
            <person name="Bork P."/>
            <person name="Koonin E.V."/>
            <person name="Zdobnov E.M."/>
            <person name="Grigoriev I.V."/>
            <person name="Lynch M."/>
            <person name="Boore J.L."/>
        </authorList>
    </citation>
    <scope>NUCLEOTIDE SEQUENCE [LARGE SCALE GENOMIC DNA]</scope>
</reference>
<organism evidence="5 6">
    <name type="scientific">Daphnia pulex</name>
    <name type="common">Water flea</name>
    <dbReference type="NCBI Taxonomy" id="6669"/>
    <lineage>
        <taxon>Eukaryota</taxon>
        <taxon>Metazoa</taxon>
        <taxon>Ecdysozoa</taxon>
        <taxon>Arthropoda</taxon>
        <taxon>Crustacea</taxon>
        <taxon>Branchiopoda</taxon>
        <taxon>Diplostraca</taxon>
        <taxon>Cladocera</taxon>
        <taxon>Anomopoda</taxon>
        <taxon>Daphniidae</taxon>
        <taxon>Daphnia</taxon>
    </lineage>
</organism>
<comment type="similarity">
    <text evidence="3">Belongs to the PSMG2 family.</text>
</comment>
<dbReference type="InterPro" id="IPR019151">
    <property type="entry name" value="Proteasome_assmbl_chaperone_2"/>
</dbReference>
<dbReference type="FunFam" id="3.40.50.10900:FF:000013">
    <property type="entry name" value="Proteasome assembly chaperone 2"/>
    <property type="match status" value="1"/>
</dbReference>
<evidence type="ECO:0000256" key="1">
    <source>
        <dbReference type="ARBA" id="ARBA00019186"/>
    </source>
</evidence>
<dbReference type="InterPro" id="IPR006631">
    <property type="entry name" value="DM4_12"/>
</dbReference>
<sequence length="743" mass="82094">MTDYTFILPAVSVGNIGQLSVDLLISSLHCDKLAKLDHPVFVPVVGSDPYDEIREQGLMTAAELYISKEKKLVILQIRGLLIKEFCADFLSQLVDWIKKCAFVKTILLSSLHNYERVDSQLTGSPFRYTVTSAVNSSVENELKTLQWPALETRRSVWKEGNEDILFFPGGGYTSLLNKLCGEMNVPLVTLLIFCAEGDNIPGVLLVTGHFNRWLNFVPMANDAPGWKFPASWKLFFGAPAPMTMYRGFLLQGFDLELVFESRKMRSALSILMLICLVSAVHFQPSSSSNTRTSGFKLKNLFDGHHGKHFGGTDVISSRKFGLGIKAVLLKPLLLVALAKIKLALLFGKPLVLLTLKKLLLDVVLGKLLLKIPLILLGGKALIAKVLALKFALIAKGLIGLKAPLVLLFLGGFLKGALKGTGLGLAIAGGLLKLNDHGSSAEDEYDEHYYALPPPPPPSYGAPSYYSAPASYYSAPAPIYSSPDPLYSQNYDAVISEYSGVGGGYDIGRKKRNAERRNDEDDSEEEVEDSEEDLTDESPEDLKLEFEAARTNANAYLYMAAQFDEQSCGRRLMCEVYQKPQGSRTDDELILQDIFGYPLAPLSEEDQGTPKEMYYRAAQLGTSHQGRPNSQICARVYATCPHNAEQLIHFFVSEDVETNEIDSDNRPVSHLQPPKQSAARLPFYHPRQPNISPAQQWKPAVVRPAVHKQQPLTTKPAQEQVRRPTVAVTPVAPLRKRFIAAPVA</sequence>
<evidence type="ECO:0000256" key="4">
    <source>
        <dbReference type="SAM" id="MobiDB-lite"/>
    </source>
</evidence>
<dbReference type="OrthoDB" id="10260712at2759"/>
<dbReference type="GO" id="GO:0005829">
    <property type="term" value="C:cytosol"/>
    <property type="evidence" value="ECO:0000318"/>
    <property type="project" value="GO_Central"/>
</dbReference>
<evidence type="ECO:0000256" key="2">
    <source>
        <dbReference type="ARBA" id="ARBA00023186"/>
    </source>
</evidence>
<dbReference type="PANTHER" id="PTHR12970:SF1">
    <property type="entry name" value="PROTEASOME ASSEMBLY CHAPERONE 2"/>
    <property type="match status" value="1"/>
</dbReference>
<dbReference type="Pfam" id="PF09754">
    <property type="entry name" value="PAC2"/>
    <property type="match status" value="1"/>
</dbReference>